<dbReference type="InterPro" id="IPR050902">
    <property type="entry name" value="ABC_Transporter_SBP"/>
</dbReference>
<dbReference type="PANTHER" id="PTHR30535">
    <property type="entry name" value="VITAMIN B12-BINDING PROTEIN"/>
    <property type="match status" value="1"/>
</dbReference>
<organism evidence="2 3">
    <name type="scientific">Psychromonas marina</name>
    <dbReference type="NCBI Taxonomy" id="88364"/>
    <lineage>
        <taxon>Bacteria</taxon>
        <taxon>Pseudomonadati</taxon>
        <taxon>Pseudomonadota</taxon>
        <taxon>Gammaproteobacteria</taxon>
        <taxon>Alteromonadales</taxon>
        <taxon>Psychromonadaceae</taxon>
        <taxon>Psychromonas</taxon>
    </lineage>
</organism>
<dbReference type="Proteomes" id="UP001157353">
    <property type="component" value="Unassembled WGS sequence"/>
</dbReference>
<dbReference type="PROSITE" id="PS50983">
    <property type="entry name" value="FE_B12_PBP"/>
    <property type="match status" value="1"/>
</dbReference>
<dbReference type="RefSeq" id="WP_284202796.1">
    <property type="nucleotide sequence ID" value="NZ_BSPQ01000001.1"/>
</dbReference>
<gene>
    <name evidence="2" type="ORF">GCM10007916_07510</name>
</gene>
<dbReference type="PANTHER" id="PTHR30535:SF34">
    <property type="entry name" value="MOLYBDATE-BINDING PROTEIN MOLA"/>
    <property type="match status" value="1"/>
</dbReference>
<feature type="domain" description="Fe/B12 periplasmic-binding" evidence="1">
    <location>
        <begin position="66"/>
        <end position="324"/>
    </location>
</feature>
<name>A0ABQ6DX37_9GAMM</name>
<protein>
    <submittedName>
        <fullName evidence="2">ABC transporter substrate-binding protein</fullName>
    </submittedName>
</protein>
<dbReference type="Gene3D" id="3.40.50.1980">
    <property type="entry name" value="Nitrogenase molybdenum iron protein domain"/>
    <property type="match status" value="2"/>
</dbReference>
<evidence type="ECO:0000313" key="3">
    <source>
        <dbReference type="Proteomes" id="UP001157353"/>
    </source>
</evidence>
<evidence type="ECO:0000259" key="1">
    <source>
        <dbReference type="PROSITE" id="PS50983"/>
    </source>
</evidence>
<evidence type="ECO:0000313" key="2">
    <source>
        <dbReference type="EMBL" id="GLS89684.1"/>
    </source>
</evidence>
<proteinExistence type="predicted"/>
<sequence length="344" mass="38222">MNNFKLIFFALFLLLLVIVIQFKKDLFVLFQEGQGNFTTQVTGEQFPKTLTDVTGITYQLQQPPQQILSATLATDHILSDLISPDRLVAVSSYADYPSLSNIVGFYDDSISRTQGEIESMLALQPDLVFVASYSNPETVRYLLRSGIAIVRLSEFKSFNDIFNNINIVAAVTDTQKQADKIIKQVKTQIAEITLQVKDKPKPRVLYYDMNGYSVGGDSLMDEAITLSGGINVADGVLPDGENKISEEVAISLQPDVIVMNQWVFNQNQGEASPAQILKDKKAWQNVPAIKNNRVYAVPGTYLRSISQHRIKGVQAIAKLLHPDIIITKSVISQDSAYKESTNVQ</sequence>
<dbReference type="SUPFAM" id="SSF53807">
    <property type="entry name" value="Helical backbone' metal receptor"/>
    <property type="match status" value="1"/>
</dbReference>
<comment type="caution">
    <text evidence="2">The sequence shown here is derived from an EMBL/GenBank/DDBJ whole genome shotgun (WGS) entry which is preliminary data.</text>
</comment>
<dbReference type="EMBL" id="BSPQ01000001">
    <property type="protein sequence ID" value="GLS89684.1"/>
    <property type="molecule type" value="Genomic_DNA"/>
</dbReference>
<reference evidence="3" key="1">
    <citation type="journal article" date="2019" name="Int. J. Syst. Evol. Microbiol.">
        <title>The Global Catalogue of Microorganisms (GCM) 10K type strain sequencing project: providing services to taxonomists for standard genome sequencing and annotation.</title>
        <authorList>
            <consortium name="The Broad Institute Genomics Platform"/>
            <consortium name="The Broad Institute Genome Sequencing Center for Infectious Disease"/>
            <person name="Wu L."/>
            <person name="Ma J."/>
        </authorList>
    </citation>
    <scope>NUCLEOTIDE SEQUENCE [LARGE SCALE GENOMIC DNA]</scope>
    <source>
        <strain evidence="3">NBRC 103166</strain>
    </source>
</reference>
<accession>A0ABQ6DX37</accession>
<dbReference type="InterPro" id="IPR002491">
    <property type="entry name" value="ABC_transptr_periplasmic_BD"/>
</dbReference>
<keyword evidence="3" id="KW-1185">Reference proteome</keyword>
<dbReference type="Pfam" id="PF01497">
    <property type="entry name" value="Peripla_BP_2"/>
    <property type="match status" value="1"/>
</dbReference>